<dbReference type="PANTHER" id="PTHR47529:SF1">
    <property type="entry name" value="PERIPLASMIC CHAPERONE PPID"/>
    <property type="match status" value="1"/>
</dbReference>
<dbReference type="Pfam" id="PF13624">
    <property type="entry name" value="SurA_N_3"/>
    <property type="match status" value="1"/>
</dbReference>
<dbReference type="OrthoDB" id="9812372at2"/>
<dbReference type="eggNOG" id="COG0760">
    <property type="taxonomic scope" value="Bacteria"/>
</dbReference>
<protein>
    <recommendedName>
        <fullName evidence="9">PpiC domain-containing protein</fullName>
    </recommendedName>
</protein>
<evidence type="ECO:0000313" key="10">
    <source>
        <dbReference type="EMBL" id="ABI57626.1"/>
    </source>
</evidence>
<evidence type="ECO:0000259" key="9">
    <source>
        <dbReference type="Pfam" id="PF13145"/>
    </source>
</evidence>
<keyword evidence="6" id="KW-0143">Chaperone</keyword>
<evidence type="ECO:0000256" key="5">
    <source>
        <dbReference type="ARBA" id="ARBA00023136"/>
    </source>
</evidence>
<dbReference type="EMBL" id="CP000453">
    <property type="protein sequence ID" value="ABI57626.1"/>
    <property type="molecule type" value="Genomic_DNA"/>
</dbReference>
<evidence type="ECO:0000256" key="6">
    <source>
        <dbReference type="ARBA" id="ARBA00023186"/>
    </source>
</evidence>
<dbReference type="InterPro" id="IPR027304">
    <property type="entry name" value="Trigger_fact/SurA_dom_sf"/>
</dbReference>
<comment type="similarity">
    <text evidence="7">Belongs to the PpiD chaperone family.</text>
</comment>
<evidence type="ECO:0000256" key="4">
    <source>
        <dbReference type="ARBA" id="ARBA00022989"/>
    </source>
</evidence>
<keyword evidence="11" id="KW-1185">Reference proteome</keyword>
<comment type="subcellular location">
    <subcellularLocation>
        <location evidence="1">Cell membrane</location>
        <topology evidence="1">Single-pass type II membrane protein</topology>
    </subcellularLocation>
</comment>
<dbReference type="AlphaFoldDB" id="Q0A6B1"/>
<name>Q0A6B1_ALKEH</name>
<dbReference type="RefSeq" id="WP_011630020.1">
    <property type="nucleotide sequence ID" value="NC_008340.1"/>
</dbReference>
<evidence type="ECO:0000256" key="2">
    <source>
        <dbReference type="ARBA" id="ARBA00022475"/>
    </source>
</evidence>
<gene>
    <name evidence="10" type="ordered locus">Mlg_2284</name>
</gene>
<dbReference type="HOGENOM" id="CLU_023843_1_1_6"/>
<dbReference type="InterPro" id="IPR052029">
    <property type="entry name" value="PpiD_chaperone"/>
</dbReference>
<sequence length="484" mass="53936">MLEAIRSAVKGWVAWAVVIVISLPFIVVGGYSYFAGDDGRVVAEVEGVEITREQVAERARQQQRQLEEFFGDLGAAGVDESTLRREARDGLIEEALLHVLVTDGNLRVGDRAVAQRIRQQDIFHQGGTFSMERYQQLLSANRLTPDQYEEMVRRDLLVEQFQRAVTGSALVRDWDTARLAALDRQQRDIHYLVVSADEAPDAVSDAAVQAHYEENAERYTAPRQVRLEYIELHQDELAPDDSTRFFELTEDAANVAYEDPDSLQSAADLLGVELSYSDWVPEDGSAEGLWGRPEVVEAAFSDDVLEFGYNSELIELGSGHALLLRVDDVREAEPLGLDEVADEIRRELAREQGRLQARNLGELLEREIAAGAEMAELAEREGLEVRSAEGLDRGTLSDAVPTQVVDRAFRLPRPVDGQPSVGGTSVQGGDYAVVQVVAVTDGDTDLGDEEREHWRADLRQVFSQSEWQALMAGLREEMDVKLRD</sequence>
<feature type="domain" description="PpiC" evidence="9">
    <location>
        <begin position="203"/>
        <end position="342"/>
    </location>
</feature>
<reference evidence="11" key="1">
    <citation type="submission" date="2006-08" db="EMBL/GenBank/DDBJ databases">
        <title>Complete sequence of Alkalilimnicola ehrilichei MLHE-1.</title>
        <authorList>
            <person name="Copeland A."/>
            <person name="Lucas S."/>
            <person name="Lapidus A."/>
            <person name="Barry K."/>
            <person name="Detter J.C."/>
            <person name="Glavina del Rio T."/>
            <person name="Hammon N."/>
            <person name="Israni S."/>
            <person name="Dalin E."/>
            <person name="Tice H."/>
            <person name="Pitluck S."/>
            <person name="Sims D."/>
            <person name="Brettin T."/>
            <person name="Bruce D."/>
            <person name="Han C."/>
            <person name="Tapia R."/>
            <person name="Gilna P."/>
            <person name="Schmutz J."/>
            <person name="Larimer F."/>
            <person name="Land M."/>
            <person name="Hauser L."/>
            <person name="Kyrpides N."/>
            <person name="Mikhailova N."/>
            <person name="Oremland R.S."/>
            <person name="Hoeft S.E."/>
            <person name="Switzer-Blum J."/>
            <person name="Kulp T."/>
            <person name="King G."/>
            <person name="Tabita R."/>
            <person name="Witte B."/>
            <person name="Santini J.M."/>
            <person name="Basu P."/>
            <person name="Hollibaugh J.T."/>
            <person name="Xie G."/>
            <person name="Stolz J.F."/>
            <person name="Richardson P."/>
        </authorList>
    </citation>
    <scope>NUCLEOTIDE SEQUENCE [LARGE SCALE GENOMIC DNA]</scope>
    <source>
        <strain evidence="11">ATCC BAA-1101 / DSM 17681 / MLHE-1</strain>
    </source>
</reference>
<dbReference type="Proteomes" id="UP000001962">
    <property type="component" value="Chromosome"/>
</dbReference>
<dbReference type="GO" id="GO:0005886">
    <property type="term" value="C:plasma membrane"/>
    <property type="evidence" value="ECO:0007669"/>
    <property type="project" value="UniProtKB-SubCell"/>
</dbReference>
<evidence type="ECO:0000256" key="3">
    <source>
        <dbReference type="ARBA" id="ARBA00022692"/>
    </source>
</evidence>
<evidence type="ECO:0000313" key="11">
    <source>
        <dbReference type="Proteomes" id="UP000001962"/>
    </source>
</evidence>
<dbReference type="KEGG" id="aeh:Mlg_2284"/>
<accession>Q0A6B1</accession>
<keyword evidence="3 8" id="KW-0812">Transmembrane</keyword>
<evidence type="ECO:0000256" key="8">
    <source>
        <dbReference type="SAM" id="Phobius"/>
    </source>
</evidence>
<dbReference type="SUPFAM" id="SSF109998">
    <property type="entry name" value="Triger factor/SurA peptide-binding domain-like"/>
    <property type="match status" value="1"/>
</dbReference>
<proteinExistence type="inferred from homology"/>
<keyword evidence="4 8" id="KW-1133">Transmembrane helix</keyword>
<dbReference type="PANTHER" id="PTHR47529">
    <property type="entry name" value="PEPTIDYL-PROLYL CIS-TRANS ISOMERASE D"/>
    <property type="match status" value="1"/>
</dbReference>
<evidence type="ECO:0000256" key="7">
    <source>
        <dbReference type="ARBA" id="ARBA00038408"/>
    </source>
</evidence>
<dbReference type="Pfam" id="PF13145">
    <property type="entry name" value="Rotamase_2"/>
    <property type="match status" value="1"/>
</dbReference>
<dbReference type="GO" id="GO:0003755">
    <property type="term" value="F:peptidyl-prolyl cis-trans isomerase activity"/>
    <property type="evidence" value="ECO:0007669"/>
    <property type="project" value="InterPro"/>
</dbReference>
<dbReference type="Gene3D" id="1.10.4030.10">
    <property type="entry name" value="Porin chaperone SurA, peptide-binding domain"/>
    <property type="match status" value="1"/>
</dbReference>
<evidence type="ECO:0000256" key="1">
    <source>
        <dbReference type="ARBA" id="ARBA00004401"/>
    </source>
</evidence>
<keyword evidence="5 8" id="KW-0472">Membrane</keyword>
<keyword evidence="2" id="KW-1003">Cell membrane</keyword>
<dbReference type="InterPro" id="IPR000297">
    <property type="entry name" value="PPIase_PpiC"/>
</dbReference>
<organism evidence="10 11">
    <name type="scientific">Alkalilimnicola ehrlichii (strain ATCC BAA-1101 / DSM 17681 / MLHE-1)</name>
    <dbReference type="NCBI Taxonomy" id="187272"/>
    <lineage>
        <taxon>Bacteria</taxon>
        <taxon>Pseudomonadati</taxon>
        <taxon>Pseudomonadota</taxon>
        <taxon>Gammaproteobacteria</taxon>
        <taxon>Chromatiales</taxon>
        <taxon>Ectothiorhodospiraceae</taxon>
        <taxon>Alkalilimnicola</taxon>
    </lineage>
</organism>
<feature type="transmembrane region" description="Helical" evidence="8">
    <location>
        <begin position="12"/>
        <end position="34"/>
    </location>
</feature>